<dbReference type="Proteomes" id="UP000823405">
    <property type="component" value="Unassembled WGS sequence"/>
</dbReference>
<dbReference type="PROSITE" id="PS50235">
    <property type="entry name" value="USP_3"/>
    <property type="match status" value="1"/>
</dbReference>
<dbReference type="EC" id="3.4.19.12" evidence="3"/>
<evidence type="ECO:0000256" key="4">
    <source>
        <dbReference type="ARBA" id="ARBA00022670"/>
    </source>
</evidence>
<dbReference type="InterPro" id="IPR050164">
    <property type="entry name" value="Peptidase_C19"/>
</dbReference>
<proteinExistence type="inferred from homology"/>
<dbReference type="GO" id="GO:0005634">
    <property type="term" value="C:nucleus"/>
    <property type="evidence" value="ECO:0007669"/>
    <property type="project" value="TreeGrafter"/>
</dbReference>
<dbReference type="GO" id="GO:0005829">
    <property type="term" value="C:cytosol"/>
    <property type="evidence" value="ECO:0007669"/>
    <property type="project" value="TreeGrafter"/>
</dbReference>
<feature type="compositionally biased region" description="Basic and acidic residues" evidence="8">
    <location>
        <begin position="189"/>
        <end position="205"/>
    </location>
</feature>
<dbReference type="GO" id="GO:0016579">
    <property type="term" value="P:protein deubiquitination"/>
    <property type="evidence" value="ECO:0007669"/>
    <property type="project" value="InterPro"/>
</dbReference>
<keyword evidence="11" id="KW-1185">Reference proteome</keyword>
<reference evidence="10" key="1">
    <citation type="journal article" date="2020" name="Fungal Divers.">
        <title>Resolving the Mortierellaceae phylogeny through synthesis of multi-gene phylogenetics and phylogenomics.</title>
        <authorList>
            <person name="Vandepol N."/>
            <person name="Liber J."/>
            <person name="Desiro A."/>
            <person name="Na H."/>
            <person name="Kennedy M."/>
            <person name="Barry K."/>
            <person name="Grigoriev I.V."/>
            <person name="Miller A.N."/>
            <person name="O'Donnell K."/>
            <person name="Stajich J.E."/>
            <person name="Bonito G."/>
        </authorList>
    </citation>
    <scope>NUCLEOTIDE SEQUENCE</scope>
    <source>
        <strain evidence="10">NVP60</strain>
    </source>
</reference>
<dbReference type="InterPro" id="IPR038765">
    <property type="entry name" value="Papain-like_cys_pep_sf"/>
</dbReference>
<evidence type="ECO:0000256" key="2">
    <source>
        <dbReference type="ARBA" id="ARBA00009085"/>
    </source>
</evidence>
<sequence length="525" mass="58344">MNAVLQALASLPSLQEYLQDRNDIGHNPDSITQALYETVEMLNVMYQRPTSKRLVKMVKTVKTKAAHVLTSQQQSSTTPIITVESGPQERAHTNGDHDDGREAEISALMTASGMLDKNEQEKYRRAKSPFMGLLASRVSCVDCGYTYHYSLEYCLDSFIHLDTISDFNCRKCTLLGASKDLGLKIEQGKKFQRQREEKKAQEQRQMDSGTTMTRPQDSQPQDIGFEDSITKTGQLSTQDTPTRAKKRRSSRQLGSPAEHSSDDKETSPKPGKISLAEMEQLKAKVDQCLACNIEMDLAPIELTPVRSKRTTKHSMIAKPPQALCLHLNRSMFTSSGQMAKNPCKVVFESQLDFTRFTTSGYLTTVPTKSMSRRGSLSEAVSSNKSMSVTNGRIPLTTSASFSGTFSSSPILSASSLSSPPMAFSNQVSKLAGSTATSLTGGDDGNEDEDGERVMYRLWSVVVHLGSHNSGHFVTYRRIPSSEGEQPGRKASNEDKWWRISDEDVQIVEWTLVKTAEAYMLYYEKE</sequence>
<dbReference type="InterPro" id="IPR018200">
    <property type="entry name" value="USP_CS"/>
</dbReference>
<feature type="region of interest" description="Disordered" evidence="8">
    <location>
        <begin position="366"/>
        <end position="391"/>
    </location>
</feature>
<evidence type="ECO:0000259" key="9">
    <source>
        <dbReference type="PROSITE" id="PS50235"/>
    </source>
</evidence>
<dbReference type="Pfam" id="PF00443">
    <property type="entry name" value="UCH"/>
    <property type="match status" value="1"/>
</dbReference>
<comment type="catalytic activity">
    <reaction evidence="1">
        <text>Thiol-dependent hydrolysis of ester, thioester, amide, peptide and isopeptide bonds formed by the C-terminal Gly of ubiquitin (a 76-residue protein attached to proteins as an intracellular targeting signal).</text>
        <dbReference type="EC" id="3.4.19.12"/>
    </reaction>
</comment>
<keyword evidence="7" id="KW-0788">Thiol protease</keyword>
<feature type="domain" description="USP" evidence="9">
    <location>
        <begin position="1"/>
        <end position="525"/>
    </location>
</feature>
<feature type="compositionally biased region" description="Polar residues" evidence="8">
    <location>
        <begin position="206"/>
        <end position="221"/>
    </location>
</feature>
<dbReference type="PANTHER" id="PTHR24006:SF888">
    <property type="entry name" value="UBIQUITIN CARBOXYL-TERMINAL HYDROLASE 30"/>
    <property type="match status" value="1"/>
</dbReference>
<dbReference type="GO" id="GO:0004843">
    <property type="term" value="F:cysteine-type deubiquitinase activity"/>
    <property type="evidence" value="ECO:0007669"/>
    <property type="project" value="UniProtKB-EC"/>
</dbReference>
<dbReference type="SUPFAM" id="SSF54001">
    <property type="entry name" value="Cysteine proteinases"/>
    <property type="match status" value="1"/>
</dbReference>
<dbReference type="GO" id="GO:0006508">
    <property type="term" value="P:proteolysis"/>
    <property type="evidence" value="ECO:0007669"/>
    <property type="project" value="UniProtKB-KW"/>
</dbReference>
<evidence type="ECO:0000256" key="1">
    <source>
        <dbReference type="ARBA" id="ARBA00000707"/>
    </source>
</evidence>
<accession>A0A9P6UNE5</accession>
<dbReference type="EMBL" id="JAAAIN010000587">
    <property type="protein sequence ID" value="KAG0312738.1"/>
    <property type="molecule type" value="Genomic_DNA"/>
</dbReference>
<evidence type="ECO:0000256" key="5">
    <source>
        <dbReference type="ARBA" id="ARBA00022786"/>
    </source>
</evidence>
<feature type="compositionally biased region" description="Polar residues" evidence="8">
    <location>
        <begin position="230"/>
        <end position="241"/>
    </location>
</feature>
<comment type="caution">
    <text evidence="10">The sequence shown here is derived from an EMBL/GenBank/DDBJ whole genome shotgun (WGS) entry which is preliminary data.</text>
</comment>
<dbReference type="InterPro" id="IPR001394">
    <property type="entry name" value="Peptidase_C19_UCH"/>
</dbReference>
<evidence type="ECO:0000256" key="8">
    <source>
        <dbReference type="SAM" id="MobiDB-lite"/>
    </source>
</evidence>
<keyword evidence="6" id="KW-0378">Hydrolase</keyword>
<dbReference type="Gene3D" id="3.90.70.10">
    <property type="entry name" value="Cysteine proteinases"/>
    <property type="match status" value="1"/>
</dbReference>
<evidence type="ECO:0000256" key="6">
    <source>
        <dbReference type="ARBA" id="ARBA00022801"/>
    </source>
</evidence>
<feature type="region of interest" description="Disordered" evidence="8">
    <location>
        <begin position="72"/>
        <end position="100"/>
    </location>
</feature>
<feature type="region of interest" description="Disordered" evidence="8">
    <location>
        <begin position="189"/>
        <end position="271"/>
    </location>
</feature>
<dbReference type="PROSITE" id="PS00973">
    <property type="entry name" value="USP_2"/>
    <property type="match status" value="1"/>
</dbReference>
<keyword evidence="4" id="KW-0645">Protease</keyword>
<evidence type="ECO:0000313" key="10">
    <source>
        <dbReference type="EMBL" id="KAG0312738.1"/>
    </source>
</evidence>
<feature type="compositionally biased region" description="Polar residues" evidence="8">
    <location>
        <begin position="366"/>
        <end position="390"/>
    </location>
</feature>
<dbReference type="AlphaFoldDB" id="A0A9P6UNE5"/>
<evidence type="ECO:0000313" key="11">
    <source>
        <dbReference type="Proteomes" id="UP000823405"/>
    </source>
</evidence>
<comment type="similarity">
    <text evidence="2">Belongs to the peptidase C19 family.</text>
</comment>
<feature type="compositionally biased region" description="Basic and acidic residues" evidence="8">
    <location>
        <begin position="87"/>
        <end position="100"/>
    </location>
</feature>
<evidence type="ECO:0000256" key="7">
    <source>
        <dbReference type="ARBA" id="ARBA00022807"/>
    </source>
</evidence>
<evidence type="ECO:0000256" key="3">
    <source>
        <dbReference type="ARBA" id="ARBA00012759"/>
    </source>
</evidence>
<gene>
    <name evidence="10" type="ORF">BGZ97_010899</name>
</gene>
<protein>
    <recommendedName>
        <fullName evidence="3">ubiquitinyl hydrolase 1</fullName>
        <ecNumber evidence="3">3.4.19.12</ecNumber>
    </recommendedName>
</protein>
<organism evidence="10 11">
    <name type="scientific">Linnemannia gamsii</name>
    <dbReference type="NCBI Taxonomy" id="64522"/>
    <lineage>
        <taxon>Eukaryota</taxon>
        <taxon>Fungi</taxon>
        <taxon>Fungi incertae sedis</taxon>
        <taxon>Mucoromycota</taxon>
        <taxon>Mortierellomycotina</taxon>
        <taxon>Mortierellomycetes</taxon>
        <taxon>Mortierellales</taxon>
        <taxon>Mortierellaceae</taxon>
        <taxon>Linnemannia</taxon>
    </lineage>
</organism>
<dbReference type="InterPro" id="IPR028889">
    <property type="entry name" value="USP"/>
</dbReference>
<dbReference type="PANTHER" id="PTHR24006">
    <property type="entry name" value="UBIQUITIN CARBOXYL-TERMINAL HYDROLASE"/>
    <property type="match status" value="1"/>
</dbReference>
<keyword evidence="5" id="KW-0833">Ubl conjugation pathway</keyword>
<name>A0A9P6UNE5_9FUNG</name>
<dbReference type="OrthoDB" id="2020758at2759"/>